<dbReference type="Gene3D" id="3.80.10.10">
    <property type="entry name" value="Ribonuclease Inhibitor"/>
    <property type="match status" value="1"/>
</dbReference>
<dbReference type="InterPro" id="IPR032675">
    <property type="entry name" value="LRR_dom_sf"/>
</dbReference>
<keyword evidence="4" id="KW-1185">Reference proteome</keyword>
<sequence length="329" mass="39414">MPLISKLEQLPNEFFYDVFDYLNGYQIFNAFYYLNRRFNFLLENYSYSFKSTTFYEFIYFRNEILPHIKLQQLQVLKVADDEDDRVIDQLNRLLSRKNIKKLTNLQRLHIIPSYTFNEQNLLSTIQKISQLESLTHLTIGTKSYDSLDKIRICELALTLTKLKYLSLTFGDRTKFSLYDHLSPQIYLNEKRSSVECLMINVVISIHDLKTLFINMPKLKYLRINLKKSNYDQKWTNELQQQPFVPQLEEIELHLNYNIDVNQIISLLTESTARNLKTIIIIINYESLYDVDEILIETLFRSTFPLLKTFKMKFTQSTSYRSLLLDYYYK</sequence>
<feature type="domain" description="F-box" evidence="1">
    <location>
        <begin position="4"/>
        <end position="52"/>
    </location>
</feature>
<dbReference type="Proteomes" id="UP000663829">
    <property type="component" value="Unassembled WGS sequence"/>
</dbReference>
<gene>
    <name evidence="2" type="ORF">GPM918_LOCUS30380</name>
    <name evidence="3" type="ORF">SRO942_LOCUS30990</name>
</gene>
<dbReference type="PROSITE" id="PS50181">
    <property type="entry name" value="FBOX"/>
    <property type="match status" value="1"/>
</dbReference>
<name>A0A815GK61_9BILA</name>
<reference evidence="2" key="1">
    <citation type="submission" date="2021-02" db="EMBL/GenBank/DDBJ databases">
        <authorList>
            <person name="Nowell W R."/>
        </authorList>
    </citation>
    <scope>NUCLEOTIDE SEQUENCE</scope>
</reference>
<organism evidence="2 4">
    <name type="scientific">Didymodactylos carnosus</name>
    <dbReference type="NCBI Taxonomy" id="1234261"/>
    <lineage>
        <taxon>Eukaryota</taxon>
        <taxon>Metazoa</taxon>
        <taxon>Spiralia</taxon>
        <taxon>Gnathifera</taxon>
        <taxon>Rotifera</taxon>
        <taxon>Eurotatoria</taxon>
        <taxon>Bdelloidea</taxon>
        <taxon>Philodinida</taxon>
        <taxon>Philodinidae</taxon>
        <taxon>Didymodactylos</taxon>
    </lineage>
</organism>
<feature type="non-terminal residue" evidence="2">
    <location>
        <position position="329"/>
    </location>
</feature>
<comment type="caution">
    <text evidence="2">The sequence shown here is derived from an EMBL/GenBank/DDBJ whole genome shotgun (WGS) entry which is preliminary data.</text>
</comment>
<evidence type="ECO:0000313" key="3">
    <source>
        <dbReference type="EMBL" id="CAF4200041.1"/>
    </source>
</evidence>
<accession>A0A815GK61</accession>
<dbReference type="SUPFAM" id="SSF52047">
    <property type="entry name" value="RNI-like"/>
    <property type="match status" value="1"/>
</dbReference>
<evidence type="ECO:0000313" key="4">
    <source>
        <dbReference type="Proteomes" id="UP000663829"/>
    </source>
</evidence>
<dbReference type="Proteomes" id="UP000681722">
    <property type="component" value="Unassembled WGS sequence"/>
</dbReference>
<dbReference type="EMBL" id="CAJNOQ010014348">
    <property type="protein sequence ID" value="CAF1339928.1"/>
    <property type="molecule type" value="Genomic_DNA"/>
</dbReference>
<dbReference type="EMBL" id="CAJOBC010058114">
    <property type="protein sequence ID" value="CAF4200041.1"/>
    <property type="molecule type" value="Genomic_DNA"/>
</dbReference>
<evidence type="ECO:0000259" key="1">
    <source>
        <dbReference type="PROSITE" id="PS50181"/>
    </source>
</evidence>
<dbReference type="AlphaFoldDB" id="A0A815GK61"/>
<protein>
    <recommendedName>
        <fullName evidence="1">F-box domain-containing protein</fullName>
    </recommendedName>
</protein>
<dbReference type="InterPro" id="IPR001810">
    <property type="entry name" value="F-box_dom"/>
</dbReference>
<evidence type="ECO:0000313" key="2">
    <source>
        <dbReference type="EMBL" id="CAF1339928.1"/>
    </source>
</evidence>
<proteinExistence type="predicted"/>